<organism evidence="3 4">
    <name type="scientific">Bordetella hinzii</name>
    <dbReference type="NCBI Taxonomy" id="103855"/>
    <lineage>
        <taxon>Bacteria</taxon>
        <taxon>Pseudomonadati</taxon>
        <taxon>Pseudomonadota</taxon>
        <taxon>Betaproteobacteria</taxon>
        <taxon>Burkholderiales</taxon>
        <taxon>Alcaligenaceae</taxon>
        <taxon>Bordetella</taxon>
    </lineage>
</organism>
<dbReference type="EMBL" id="CP024172">
    <property type="protein sequence ID" value="AZW18530.1"/>
    <property type="molecule type" value="Genomic_DNA"/>
</dbReference>
<sequence>MHRFMLLICASLALGSAHAQTQVAQVGYPATPDQRQAPPAGYQTPQTPSYGGPSALGGAPAPAPVTLPGDPPQWQREDRTPAERKRTARKEADAAYAEARKACRAQPSAERKSCEADARKQYQDDLALIGRS</sequence>
<evidence type="ECO:0000256" key="1">
    <source>
        <dbReference type="SAM" id="MobiDB-lite"/>
    </source>
</evidence>
<feature type="compositionally biased region" description="Basic and acidic residues" evidence="1">
    <location>
        <begin position="75"/>
        <end position="101"/>
    </location>
</feature>
<evidence type="ECO:0000313" key="3">
    <source>
        <dbReference type="EMBL" id="AZW18530.1"/>
    </source>
</evidence>
<reference evidence="4" key="1">
    <citation type="submission" date="2017-10" db="EMBL/GenBank/DDBJ databases">
        <title>Whole genome sequencing of various Bordetella species.</title>
        <authorList>
            <person name="Weigand M.R."/>
            <person name="Loparev V."/>
            <person name="Peng Y."/>
            <person name="Bowden K.E."/>
            <person name="Tondella M.L."/>
            <person name="Williams M.M."/>
        </authorList>
    </citation>
    <scope>NUCLEOTIDE SEQUENCE [LARGE SCALE GENOMIC DNA]</scope>
    <source>
        <strain evidence="4">H720</strain>
    </source>
</reference>
<evidence type="ECO:0000313" key="4">
    <source>
        <dbReference type="Proteomes" id="UP000282741"/>
    </source>
</evidence>
<dbReference type="AlphaFoldDB" id="A0AAN1RZ64"/>
<keyword evidence="2" id="KW-0732">Signal</keyword>
<evidence type="ECO:0000256" key="2">
    <source>
        <dbReference type="SAM" id="SignalP"/>
    </source>
</evidence>
<gene>
    <name evidence="3" type="ORF">CS347_18045</name>
</gene>
<feature type="compositionally biased region" description="Basic and acidic residues" evidence="1">
    <location>
        <begin position="109"/>
        <end position="123"/>
    </location>
</feature>
<name>A0AAN1RZ64_9BORD</name>
<feature type="signal peptide" evidence="2">
    <location>
        <begin position="1"/>
        <end position="19"/>
    </location>
</feature>
<evidence type="ECO:0008006" key="5">
    <source>
        <dbReference type="Google" id="ProtNLM"/>
    </source>
</evidence>
<feature type="compositionally biased region" description="Pro residues" evidence="1">
    <location>
        <begin position="61"/>
        <end position="71"/>
    </location>
</feature>
<proteinExistence type="predicted"/>
<dbReference type="Proteomes" id="UP000282741">
    <property type="component" value="Chromosome"/>
</dbReference>
<dbReference type="RefSeq" id="WP_051594339.1">
    <property type="nucleotide sequence ID" value="NZ_CP012077.1"/>
</dbReference>
<feature type="chain" id="PRO_5042914312" description="Lipoprotein" evidence="2">
    <location>
        <begin position="20"/>
        <end position="132"/>
    </location>
</feature>
<protein>
    <recommendedName>
        <fullName evidence="5">Lipoprotein</fullName>
    </recommendedName>
</protein>
<feature type="region of interest" description="Disordered" evidence="1">
    <location>
        <begin position="26"/>
        <end position="132"/>
    </location>
</feature>
<feature type="compositionally biased region" description="Low complexity" evidence="1">
    <location>
        <begin position="51"/>
        <end position="60"/>
    </location>
</feature>
<accession>A0AAN1RZ64</accession>